<dbReference type="HOGENOM" id="CLU_2207092_0_0_11"/>
<dbReference type="AlphaFoldDB" id="A4TF63"/>
<dbReference type="EMBL" id="CP000656">
    <property type="protein sequence ID" value="ABP47208.1"/>
    <property type="molecule type" value="Genomic_DNA"/>
</dbReference>
<keyword evidence="1" id="KW-1133">Transmembrane helix</keyword>
<organism evidence="2">
    <name type="scientific">Mycolicibacterium gilvum (strain PYR-GCK)</name>
    <name type="common">Mycobacterium gilvum (strain PYR-GCK)</name>
    <dbReference type="NCBI Taxonomy" id="350054"/>
    <lineage>
        <taxon>Bacteria</taxon>
        <taxon>Bacillati</taxon>
        <taxon>Actinomycetota</taxon>
        <taxon>Actinomycetes</taxon>
        <taxon>Mycobacteriales</taxon>
        <taxon>Mycobacteriaceae</taxon>
        <taxon>Mycolicibacterium</taxon>
    </lineage>
</organism>
<keyword evidence="1" id="KW-0812">Transmembrane</keyword>
<evidence type="ECO:0000256" key="1">
    <source>
        <dbReference type="SAM" id="Phobius"/>
    </source>
</evidence>
<feature type="transmembrane region" description="Helical" evidence="1">
    <location>
        <begin position="33"/>
        <end position="52"/>
    </location>
</feature>
<dbReference type="eggNOG" id="ENOG5031QA4">
    <property type="taxonomic scope" value="Bacteria"/>
</dbReference>
<gene>
    <name evidence="2" type="ordered locus">Mflv_4740</name>
</gene>
<reference evidence="2" key="2">
    <citation type="journal article" date="2013" name="PLoS ONE">
        <title>A Gene Expression Study of the Activities of Aromatic Ring-Cleavage Dioxygenases in Mycobacterium gilvum PYR-GCK to Changes in Salinity and pH during Pyrene Degradation.</title>
        <authorList>
            <person name="Badejo A.C."/>
            <person name="Badejo A.O."/>
            <person name="Shin K.H."/>
            <person name="Chai Y.G."/>
        </authorList>
    </citation>
    <scope>NUCLEOTIDE SEQUENCE [LARGE SCALE GENOMIC DNA]</scope>
    <source>
        <strain evidence="2">PYR-GCK</strain>
    </source>
</reference>
<keyword evidence="1" id="KW-0472">Membrane</keyword>
<dbReference type="KEGG" id="mgi:Mflv_4740"/>
<dbReference type="OrthoDB" id="4734090at2"/>
<name>A4TF63_MYCGI</name>
<feature type="transmembrane region" description="Helical" evidence="1">
    <location>
        <begin position="64"/>
        <end position="83"/>
    </location>
</feature>
<protein>
    <submittedName>
        <fullName evidence="2">Uncharacterized protein</fullName>
    </submittedName>
</protein>
<feature type="transmembrane region" description="Helical" evidence="1">
    <location>
        <begin position="6"/>
        <end position="21"/>
    </location>
</feature>
<sequence length="114" mass="12219">MGPSVVAVAVVVTLGLWHLRNRRHPGWLASPDGRFSVMSGYSLTAVAVYWLAAAPTATSWEWAFGNAWTLVAMVSFVYGFALLRQVTIAHAEPARTLESIDASSDSAQSNPALS</sequence>
<reference evidence="2" key="1">
    <citation type="submission" date="2007-04" db="EMBL/GenBank/DDBJ databases">
        <authorList>
            <consortium name="US DOE Joint Genome Institute"/>
            <person name="Copeland A."/>
            <person name="Lucas S."/>
            <person name="Lapidus A."/>
            <person name="Barry K."/>
            <person name="Detter J.C."/>
            <person name="Glavina del Rio T."/>
            <person name="Hammon N."/>
            <person name="Israni S."/>
            <person name="Dalin E."/>
            <person name="Tice H."/>
            <person name="Pitluck S."/>
            <person name="Chain P."/>
            <person name="Malfatti S."/>
            <person name="Shin M."/>
            <person name="Vergez L."/>
            <person name="Schmutz J."/>
            <person name="Larimer F."/>
            <person name="Land M."/>
            <person name="Hauser L."/>
            <person name="Kyrpides N."/>
            <person name="Mikhailova N."/>
            <person name="Miller C."/>
            <person name="Richardson P."/>
        </authorList>
    </citation>
    <scope>NUCLEOTIDE SEQUENCE</scope>
    <source>
        <strain evidence="2">PYR-GCK</strain>
    </source>
</reference>
<proteinExistence type="predicted"/>
<evidence type="ECO:0000313" key="2">
    <source>
        <dbReference type="EMBL" id="ABP47208.1"/>
    </source>
</evidence>
<dbReference type="STRING" id="350054.Mflv_4740"/>
<accession>A4TF63</accession>